<protein>
    <submittedName>
        <fullName evidence="2">Uncharacterized protein</fullName>
    </submittedName>
</protein>
<evidence type="ECO:0000313" key="3">
    <source>
        <dbReference type="Proteomes" id="UP001157126"/>
    </source>
</evidence>
<feature type="region of interest" description="Disordered" evidence="1">
    <location>
        <begin position="142"/>
        <end position="170"/>
    </location>
</feature>
<organism evidence="2 3">
    <name type="scientific">Mobilicoccus caccae</name>
    <dbReference type="NCBI Taxonomy" id="1859295"/>
    <lineage>
        <taxon>Bacteria</taxon>
        <taxon>Bacillati</taxon>
        <taxon>Actinomycetota</taxon>
        <taxon>Actinomycetes</taxon>
        <taxon>Micrococcales</taxon>
        <taxon>Dermatophilaceae</taxon>
        <taxon>Mobilicoccus</taxon>
    </lineage>
</organism>
<sequence>MRGGRATRDPAAVEPEISDAPSSVCTPRRAWHGEGLQPRLADRLGALLAHTVAALGELAEREPGLLQQGPRMTGQREFLLPLGDLATGVGRVVTGAAAVVLHQLDEIGLGHLHLGRDPRDLGMELGLDRLDLLGRPGLLTVTDRRGPGSGAGALRHRRAHTGHHSSDPRACTTTAARVVVQERIGLTGPRRRPDPPPQN</sequence>
<dbReference type="EMBL" id="BSUO01000001">
    <property type="protein sequence ID" value="GMA40028.1"/>
    <property type="molecule type" value="Genomic_DNA"/>
</dbReference>
<keyword evidence="3" id="KW-1185">Reference proteome</keyword>
<evidence type="ECO:0000313" key="2">
    <source>
        <dbReference type="EMBL" id="GMA40028.1"/>
    </source>
</evidence>
<evidence type="ECO:0000256" key="1">
    <source>
        <dbReference type="SAM" id="MobiDB-lite"/>
    </source>
</evidence>
<comment type="caution">
    <text evidence="2">The sequence shown here is derived from an EMBL/GenBank/DDBJ whole genome shotgun (WGS) entry which is preliminary data.</text>
</comment>
<gene>
    <name evidence="2" type="ORF">GCM10025883_20730</name>
</gene>
<proteinExistence type="predicted"/>
<feature type="region of interest" description="Disordered" evidence="1">
    <location>
        <begin position="1"/>
        <end position="30"/>
    </location>
</feature>
<reference evidence="3" key="1">
    <citation type="journal article" date="2019" name="Int. J. Syst. Evol. Microbiol.">
        <title>The Global Catalogue of Microorganisms (GCM) 10K type strain sequencing project: providing services to taxonomists for standard genome sequencing and annotation.</title>
        <authorList>
            <consortium name="The Broad Institute Genomics Platform"/>
            <consortium name="The Broad Institute Genome Sequencing Center for Infectious Disease"/>
            <person name="Wu L."/>
            <person name="Ma J."/>
        </authorList>
    </citation>
    <scope>NUCLEOTIDE SEQUENCE [LARGE SCALE GENOMIC DNA]</scope>
    <source>
        <strain evidence="3">NBRC 113072</strain>
    </source>
</reference>
<dbReference type="Proteomes" id="UP001157126">
    <property type="component" value="Unassembled WGS sequence"/>
</dbReference>
<name>A0ABQ6IQ37_9MICO</name>
<feature type="compositionally biased region" description="Basic residues" evidence="1">
    <location>
        <begin position="154"/>
        <end position="163"/>
    </location>
</feature>
<accession>A0ABQ6IQ37</accession>